<feature type="non-terminal residue" evidence="2">
    <location>
        <position position="1"/>
    </location>
</feature>
<dbReference type="Proteomes" id="UP001178508">
    <property type="component" value="Chromosome 1"/>
</dbReference>
<evidence type="ECO:0000256" key="1">
    <source>
        <dbReference type="SAM" id="MobiDB-lite"/>
    </source>
</evidence>
<gene>
    <name evidence="2" type="ORF">XNOV1_A011530</name>
</gene>
<organism evidence="2 3">
    <name type="scientific">Xyrichtys novacula</name>
    <name type="common">Pearly razorfish</name>
    <name type="synonym">Hemipteronotus novacula</name>
    <dbReference type="NCBI Taxonomy" id="13765"/>
    <lineage>
        <taxon>Eukaryota</taxon>
        <taxon>Metazoa</taxon>
        <taxon>Chordata</taxon>
        <taxon>Craniata</taxon>
        <taxon>Vertebrata</taxon>
        <taxon>Euteleostomi</taxon>
        <taxon>Actinopterygii</taxon>
        <taxon>Neopterygii</taxon>
        <taxon>Teleostei</taxon>
        <taxon>Neoteleostei</taxon>
        <taxon>Acanthomorphata</taxon>
        <taxon>Eupercaria</taxon>
        <taxon>Labriformes</taxon>
        <taxon>Labridae</taxon>
        <taxon>Xyrichtys</taxon>
    </lineage>
</organism>
<evidence type="ECO:0000313" key="3">
    <source>
        <dbReference type="Proteomes" id="UP001178508"/>
    </source>
</evidence>
<dbReference type="AlphaFoldDB" id="A0AAV1EJQ9"/>
<dbReference type="EMBL" id="OY660864">
    <property type="protein sequence ID" value="CAJ1048967.1"/>
    <property type="molecule type" value="Genomic_DNA"/>
</dbReference>
<evidence type="ECO:0000313" key="2">
    <source>
        <dbReference type="EMBL" id="CAJ1048967.1"/>
    </source>
</evidence>
<protein>
    <submittedName>
        <fullName evidence="2">Uncharacterized protein</fullName>
    </submittedName>
</protein>
<sequence>GIIYRYIQQTEAPQLLCPGNACSHAAIKAERHPLPPAPMGAQERRGKESGRGGEGGEEDG</sequence>
<proteinExistence type="predicted"/>
<feature type="compositionally biased region" description="Basic and acidic residues" evidence="1">
    <location>
        <begin position="42"/>
        <end position="51"/>
    </location>
</feature>
<name>A0AAV1EJQ9_XYRNO</name>
<reference evidence="2" key="1">
    <citation type="submission" date="2023-08" db="EMBL/GenBank/DDBJ databases">
        <authorList>
            <person name="Alioto T."/>
            <person name="Alioto T."/>
            <person name="Gomez Garrido J."/>
        </authorList>
    </citation>
    <scope>NUCLEOTIDE SEQUENCE</scope>
</reference>
<keyword evidence="3" id="KW-1185">Reference proteome</keyword>
<accession>A0AAV1EJQ9</accession>
<feature type="region of interest" description="Disordered" evidence="1">
    <location>
        <begin position="29"/>
        <end position="60"/>
    </location>
</feature>